<evidence type="ECO:0000313" key="4">
    <source>
        <dbReference type="EMBL" id="UJO14051.1"/>
    </source>
</evidence>
<feature type="region of interest" description="Disordered" evidence="2">
    <location>
        <begin position="805"/>
        <end position="825"/>
    </location>
</feature>
<dbReference type="Gene3D" id="3.30.200.20">
    <property type="entry name" value="Phosphorylase Kinase, domain 1"/>
    <property type="match status" value="1"/>
</dbReference>
<keyword evidence="4" id="KW-0418">Kinase</keyword>
<evidence type="ECO:0000259" key="3">
    <source>
        <dbReference type="Pfam" id="PF04428"/>
    </source>
</evidence>
<feature type="compositionally biased region" description="Polar residues" evidence="2">
    <location>
        <begin position="139"/>
        <end position="148"/>
    </location>
</feature>
<evidence type="ECO:0000256" key="2">
    <source>
        <dbReference type="SAM" id="MobiDB-lite"/>
    </source>
</evidence>
<dbReference type="CDD" id="cd05157">
    <property type="entry name" value="ETNK_euk"/>
    <property type="match status" value="1"/>
</dbReference>
<dbReference type="KEGG" id="ffu:CLAFUR5_02869"/>
<dbReference type="Pfam" id="PF01633">
    <property type="entry name" value="Choline_kinase"/>
    <property type="match status" value="1"/>
</dbReference>
<dbReference type="AlphaFoldDB" id="A0A9Q8LB05"/>
<proteinExistence type="inferred from homology"/>
<dbReference type="PANTHER" id="PTHR22603:SF93">
    <property type="entry name" value="RE24176P"/>
    <property type="match status" value="1"/>
</dbReference>
<dbReference type="Pfam" id="PF04428">
    <property type="entry name" value="Choline_kin_N"/>
    <property type="match status" value="1"/>
</dbReference>
<dbReference type="GO" id="GO:0005737">
    <property type="term" value="C:cytoplasm"/>
    <property type="evidence" value="ECO:0007669"/>
    <property type="project" value="TreeGrafter"/>
</dbReference>
<dbReference type="RefSeq" id="XP_047758417.1">
    <property type="nucleotide sequence ID" value="XM_047902017.1"/>
</dbReference>
<dbReference type="OrthoDB" id="10267235at2759"/>
<name>A0A9Q8LB05_PASFU</name>
<feature type="compositionally biased region" description="Basic residues" evidence="2">
    <location>
        <begin position="241"/>
        <end position="254"/>
    </location>
</feature>
<dbReference type="GO" id="GO:0004305">
    <property type="term" value="F:ethanolamine kinase activity"/>
    <property type="evidence" value="ECO:0007669"/>
    <property type="project" value="TreeGrafter"/>
</dbReference>
<dbReference type="GO" id="GO:0006646">
    <property type="term" value="P:phosphatidylethanolamine biosynthetic process"/>
    <property type="evidence" value="ECO:0007669"/>
    <property type="project" value="TreeGrafter"/>
</dbReference>
<dbReference type="EMBL" id="CP090164">
    <property type="protein sequence ID" value="UJO14051.1"/>
    <property type="molecule type" value="Genomic_DNA"/>
</dbReference>
<protein>
    <submittedName>
        <fullName evidence="4">Choline kinase</fullName>
    </submittedName>
</protein>
<feature type="region of interest" description="Disordered" evidence="2">
    <location>
        <begin position="157"/>
        <end position="206"/>
    </location>
</feature>
<feature type="region of interest" description="Disordered" evidence="2">
    <location>
        <begin position="131"/>
        <end position="150"/>
    </location>
</feature>
<dbReference type="InterPro" id="IPR007521">
    <property type="entry name" value="Choline_kin_N"/>
</dbReference>
<feature type="compositionally biased region" description="Low complexity" evidence="2">
    <location>
        <begin position="718"/>
        <end position="736"/>
    </location>
</feature>
<dbReference type="PANTHER" id="PTHR22603">
    <property type="entry name" value="CHOLINE/ETHANOALAMINE KINASE"/>
    <property type="match status" value="1"/>
</dbReference>
<feature type="region of interest" description="Disordered" evidence="2">
    <location>
        <begin position="241"/>
        <end position="286"/>
    </location>
</feature>
<dbReference type="InterPro" id="IPR011009">
    <property type="entry name" value="Kinase-like_dom_sf"/>
</dbReference>
<accession>A0A9Q8LB05</accession>
<comment type="similarity">
    <text evidence="1">Belongs to the choline/ethanolamine kinase family.</text>
</comment>
<reference evidence="4" key="1">
    <citation type="submission" date="2021-12" db="EMBL/GenBank/DDBJ databases">
        <authorList>
            <person name="Zaccaron A."/>
            <person name="Stergiopoulos I."/>
        </authorList>
    </citation>
    <scope>NUCLEOTIDE SEQUENCE</scope>
    <source>
        <strain evidence="4">Race5_Kim</strain>
    </source>
</reference>
<dbReference type="SUPFAM" id="SSF56112">
    <property type="entry name" value="Protein kinase-like (PK-like)"/>
    <property type="match status" value="1"/>
</dbReference>
<keyword evidence="5" id="KW-1185">Reference proteome</keyword>
<organism evidence="4 5">
    <name type="scientific">Passalora fulva</name>
    <name type="common">Tomato leaf mold</name>
    <name type="synonym">Cladosporium fulvum</name>
    <dbReference type="NCBI Taxonomy" id="5499"/>
    <lineage>
        <taxon>Eukaryota</taxon>
        <taxon>Fungi</taxon>
        <taxon>Dikarya</taxon>
        <taxon>Ascomycota</taxon>
        <taxon>Pezizomycotina</taxon>
        <taxon>Dothideomycetes</taxon>
        <taxon>Dothideomycetidae</taxon>
        <taxon>Mycosphaerellales</taxon>
        <taxon>Mycosphaerellaceae</taxon>
        <taxon>Fulvia</taxon>
    </lineage>
</organism>
<feature type="compositionally biased region" description="Basic and acidic residues" evidence="2">
    <location>
        <begin position="255"/>
        <end position="280"/>
    </location>
</feature>
<gene>
    <name evidence="4" type="ORF">CLAFUR5_02869</name>
</gene>
<feature type="compositionally biased region" description="Basic and acidic residues" evidence="2">
    <location>
        <begin position="87"/>
        <end position="96"/>
    </location>
</feature>
<feature type="domain" description="Choline kinase N-terminal" evidence="3">
    <location>
        <begin position="336"/>
        <end position="408"/>
    </location>
</feature>
<evidence type="ECO:0000256" key="1">
    <source>
        <dbReference type="ARBA" id="ARBA00038211"/>
    </source>
</evidence>
<reference evidence="4" key="2">
    <citation type="journal article" date="2022" name="Microb. Genom.">
        <title>A chromosome-scale genome assembly of the tomato pathogen Cladosporium fulvum reveals a compartmentalized genome architecture and the presence of a dispensable chromosome.</title>
        <authorList>
            <person name="Zaccaron A.Z."/>
            <person name="Chen L.H."/>
            <person name="Samaras A."/>
            <person name="Stergiopoulos I."/>
        </authorList>
    </citation>
    <scope>NUCLEOTIDE SEQUENCE</scope>
    <source>
        <strain evidence="4">Race5_Kim</strain>
    </source>
</reference>
<feature type="region of interest" description="Disordered" evidence="2">
    <location>
        <begin position="77"/>
        <end position="96"/>
    </location>
</feature>
<dbReference type="Proteomes" id="UP000756132">
    <property type="component" value="Chromosome 2"/>
</dbReference>
<keyword evidence="4" id="KW-0808">Transferase</keyword>
<dbReference type="Gene3D" id="3.90.1200.10">
    <property type="match status" value="1"/>
</dbReference>
<dbReference type="GeneID" id="71982747"/>
<dbReference type="GO" id="GO:0004103">
    <property type="term" value="F:choline kinase activity"/>
    <property type="evidence" value="ECO:0007669"/>
    <property type="project" value="TreeGrafter"/>
</dbReference>
<feature type="region of interest" description="Disordered" evidence="2">
    <location>
        <begin position="714"/>
        <end position="737"/>
    </location>
</feature>
<sequence length="894" mass="100996">MQSHRSSQVFSVFSVTFNPTARPNSRFGVQPHLYSCSSSTRSREEPLTDIRASCPWNHRRSLSALYHIWLRLPPLGPRSRHQSARNSDGREARDDTSCVSITMPHSEQPSPMSSGLVKPKLEECASPSSYLGLNRAASPRSTPKSVSISHHAETISPLILGQRKEDEESDLSPRRPAVISARSRRLSGRPASYGSPGLKPLTPALDGAVHSDERDAADSQHDGHHHIDALVDQVSMWIKDRRAKRSKRKEKRSARREARGAKASDGDVDEPEKSQRRDSDASDSSVDLENLERIIASNLSLRRSSVRRSSISLKSKASVRRLLRKQSTVSDSEEVDVSVPGCDAFLDNSKTLAYTGGASDLSDNDGDELRQVPSYRDFDAWAKFKFDIVRIIHTLRLKGWRKVALEMSSAIAVKRLSGALTNAVYVVSPPADLSLEKYDESGKVVGVSKAPPKLLLRVYGPQVEHLIDREAELAILQRLARKQIGPRLLGTFVNGRFEEYLHAQPLTPKELRDPATSRQIAKRMRELHEGIELLDQERSDGAFVWRNWDKWFQRVEHIVTRMDNQIKALPEDAKPTGQQAWMRRGYICGVPWAQFREIVEKYRMWLKAQYGGSKEVRDQLVFAHNDTQYGNILRMTPSGESPLLLPANTHKQLVVIDFEYANANTRGLEFANHFTEWCYNYHDERKPYAFNSSWYPTPEEQDRFLRAYVRHRPQDGLSTPQTGPSTPSSEVSTPPVKRATSSISDFMLDARHPQSARPNAAKEEEAAKAAEDLEIGRLANETRIWRLANTAQWVAWGLVQAKVPGMPDFDPDSPTSELTSDTEPEELLGERAEEYRQLAKEQAGEDEEEDEEFDYLGYAQHRALFFWGDAVQMGFVKAEDLPEETRSKLKTVPY</sequence>
<evidence type="ECO:0000313" key="5">
    <source>
        <dbReference type="Proteomes" id="UP000756132"/>
    </source>
</evidence>